<dbReference type="InterPro" id="IPR015854">
    <property type="entry name" value="ABC_transpr_LolD-like"/>
</dbReference>
<evidence type="ECO:0000256" key="3">
    <source>
        <dbReference type="ARBA" id="ARBA00022840"/>
    </source>
</evidence>
<dbReference type="Pfam" id="PF00005">
    <property type="entry name" value="ABC_tran"/>
    <property type="match status" value="1"/>
</dbReference>
<dbReference type="InterPro" id="IPR003593">
    <property type="entry name" value="AAA+_ATPase"/>
</dbReference>
<keyword evidence="2" id="KW-0547">Nucleotide-binding</keyword>
<dbReference type="PROSITE" id="PS50893">
    <property type="entry name" value="ABC_TRANSPORTER_2"/>
    <property type="match status" value="1"/>
</dbReference>
<keyword evidence="1" id="KW-0813">Transport</keyword>
<dbReference type="GO" id="GO:0098796">
    <property type="term" value="C:membrane protein complex"/>
    <property type="evidence" value="ECO:0007669"/>
    <property type="project" value="UniProtKB-ARBA"/>
</dbReference>
<evidence type="ECO:0000256" key="1">
    <source>
        <dbReference type="ARBA" id="ARBA00022448"/>
    </source>
</evidence>
<dbReference type="GO" id="GO:0016887">
    <property type="term" value="F:ATP hydrolysis activity"/>
    <property type="evidence" value="ECO:0007669"/>
    <property type="project" value="InterPro"/>
</dbReference>
<dbReference type="InterPro" id="IPR027417">
    <property type="entry name" value="P-loop_NTPase"/>
</dbReference>
<keyword evidence="6" id="KW-1185">Reference proteome</keyword>
<accession>A0A6C0PCE2</accession>
<dbReference type="Proteomes" id="UP000479114">
    <property type="component" value="Chromosome"/>
</dbReference>
<evidence type="ECO:0000313" key="6">
    <source>
        <dbReference type="Proteomes" id="UP000479114"/>
    </source>
</evidence>
<dbReference type="PANTHER" id="PTHR24220">
    <property type="entry name" value="IMPORT ATP-BINDING PROTEIN"/>
    <property type="match status" value="1"/>
</dbReference>
<dbReference type="InterPro" id="IPR017911">
    <property type="entry name" value="MacB-like_ATP-bd"/>
</dbReference>
<reference evidence="5 6" key="1">
    <citation type="submission" date="2020-02" db="EMBL/GenBank/DDBJ databases">
        <title>Paenibacillus sp. nov., isolated from rhizosphere soil of tomato.</title>
        <authorList>
            <person name="Weon H.-Y."/>
            <person name="Lee S.A."/>
        </authorList>
    </citation>
    <scope>NUCLEOTIDE SEQUENCE [LARGE SCALE GENOMIC DNA]</scope>
    <source>
        <strain evidence="5 6">14171R-81</strain>
    </source>
</reference>
<proteinExistence type="predicted"/>
<protein>
    <submittedName>
        <fullName evidence="5">ABC transporter ATP-binding protein</fullName>
    </submittedName>
</protein>
<dbReference type="FunFam" id="3.40.50.300:FF:000032">
    <property type="entry name" value="Export ABC transporter ATP-binding protein"/>
    <property type="match status" value="1"/>
</dbReference>
<dbReference type="InterPro" id="IPR003439">
    <property type="entry name" value="ABC_transporter-like_ATP-bd"/>
</dbReference>
<keyword evidence="3 5" id="KW-0067">ATP-binding</keyword>
<dbReference type="SUPFAM" id="SSF52540">
    <property type="entry name" value="P-loop containing nucleoside triphosphate hydrolases"/>
    <property type="match status" value="1"/>
</dbReference>
<dbReference type="KEGG" id="prz:GZH47_29320"/>
<feature type="domain" description="ABC transporter" evidence="4">
    <location>
        <begin position="14"/>
        <end position="239"/>
    </location>
</feature>
<dbReference type="Gene3D" id="3.40.50.300">
    <property type="entry name" value="P-loop containing nucleotide triphosphate hydrolases"/>
    <property type="match status" value="1"/>
</dbReference>
<evidence type="ECO:0000313" key="5">
    <source>
        <dbReference type="EMBL" id="QHW34492.1"/>
    </source>
</evidence>
<dbReference type="SMART" id="SM00382">
    <property type="entry name" value="AAA"/>
    <property type="match status" value="1"/>
</dbReference>
<dbReference type="EMBL" id="CP048286">
    <property type="protein sequence ID" value="QHW34492.1"/>
    <property type="molecule type" value="Genomic_DNA"/>
</dbReference>
<organism evidence="5 6">
    <name type="scientific">Paenibacillus rhizovicinus</name>
    <dbReference type="NCBI Taxonomy" id="2704463"/>
    <lineage>
        <taxon>Bacteria</taxon>
        <taxon>Bacillati</taxon>
        <taxon>Bacillota</taxon>
        <taxon>Bacilli</taxon>
        <taxon>Bacillales</taxon>
        <taxon>Paenibacillaceae</taxon>
        <taxon>Paenibacillus</taxon>
    </lineage>
</organism>
<dbReference type="CDD" id="cd03255">
    <property type="entry name" value="ABC_MJ0796_LolCDE_FtsE"/>
    <property type="match status" value="1"/>
</dbReference>
<evidence type="ECO:0000256" key="2">
    <source>
        <dbReference type="ARBA" id="ARBA00022741"/>
    </source>
</evidence>
<evidence type="ECO:0000259" key="4">
    <source>
        <dbReference type="PROSITE" id="PS50893"/>
    </source>
</evidence>
<dbReference type="AlphaFoldDB" id="A0A6C0PCE2"/>
<dbReference type="GO" id="GO:0005524">
    <property type="term" value="F:ATP binding"/>
    <property type="evidence" value="ECO:0007669"/>
    <property type="project" value="UniProtKB-KW"/>
</dbReference>
<dbReference type="GO" id="GO:0005886">
    <property type="term" value="C:plasma membrane"/>
    <property type="evidence" value="ECO:0007669"/>
    <property type="project" value="TreeGrafter"/>
</dbReference>
<dbReference type="GO" id="GO:0022857">
    <property type="term" value="F:transmembrane transporter activity"/>
    <property type="evidence" value="ECO:0007669"/>
    <property type="project" value="UniProtKB-ARBA"/>
</dbReference>
<name>A0A6C0PCE2_9BACL</name>
<gene>
    <name evidence="5" type="ORF">GZH47_29320</name>
</gene>
<sequence>MVLSGLAASLAPILDVQNVTRIFGKGDNKVFALRGASLSVDKGSLIALKGRSGSGKTTLLNIMGALDSPSEGTIFYSGRDGSRMSEQQKNEMRKREIGLIFQSFALVPYLSAFENVELGLRIAGSPAADRKMLAEEALSFVGLAQRMHHRPQEMSGGEQQRTAIARAIAHKPKLILADEPTAELDSRMGKQIIEVFRELVGTLGVSVVLTTHDPHIMDLVDQVHALEDGRIGSESIRRV</sequence>